<dbReference type="PROSITE" id="PS00136">
    <property type="entry name" value="SUBTILASE_ASP"/>
    <property type="match status" value="1"/>
</dbReference>
<dbReference type="InterPro" id="IPR036852">
    <property type="entry name" value="Peptidase_S8/S53_dom_sf"/>
</dbReference>
<dbReference type="Gene3D" id="3.40.50.200">
    <property type="entry name" value="Peptidase S8/S53 domain"/>
    <property type="match status" value="1"/>
</dbReference>
<proteinExistence type="inferred from homology"/>
<comment type="similarity">
    <text evidence="1">Belongs to the peptidase S8 family.</text>
</comment>
<keyword evidence="2" id="KW-0645">Protease</keyword>
<evidence type="ECO:0000256" key="4">
    <source>
        <dbReference type="ARBA" id="ARBA00022825"/>
    </source>
</evidence>
<feature type="domain" description="Peptidase S8/S53" evidence="6">
    <location>
        <begin position="51"/>
        <end position="274"/>
    </location>
</feature>
<dbReference type="EMBL" id="BARV01008025">
    <property type="protein sequence ID" value="GAI15614.1"/>
    <property type="molecule type" value="Genomic_DNA"/>
</dbReference>
<keyword evidence="3" id="KW-0378">Hydrolase</keyword>
<evidence type="ECO:0000256" key="5">
    <source>
        <dbReference type="SAM" id="Phobius"/>
    </source>
</evidence>
<evidence type="ECO:0000313" key="7">
    <source>
        <dbReference type="EMBL" id="GAI15614.1"/>
    </source>
</evidence>
<dbReference type="PANTHER" id="PTHR43806:SF11">
    <property type="entry name" value="CEREVISIN-RELATED"/>
    <property type="match status" value="1"/>
</dbReference>
<protein>
    <recommendedName>
        <fullName evidence="6">Peptidase S8/S53 domain-containing protein</fullName>
    </recommendedName>
</protein>
<gene>
    <name evidence="7" type="ORF">S06H3_16240</name>
</gene>
<evidence type="ECO:0000256" key="2">
    <source>
        <dbReference type="ARBA" id="ARBA00022670"/>
    </source>
</evidence>
<keyword evidence="5" id="KW-1133">Transmembrane helix</keyword>
<dbReference type="PROSITE" id="PS51892">
    <property type="entry name" value="SUBTILASE"/>
    <property type="match status" value="1"/>
</dbReference>
<accession>X1NAD9</accession>
<dbReference type="InterPro" id="IPR015500">
    <property type="entry name" value="Peptidase_S8_subtilisin-rel"/>
</dbReference>
<evidence type="ECO:0000256" key="1">
    <source>
        <dbReference type="ARBA" id="ARBA00011073"/>
    </source>
</evidence>
<comment type="caution">
    <text evidence="7">The sequence shown here is derived from an EMBL/GenBank/DDBJ whole genome shotgun (WGS) entry which is preliminary data.</text>
</comment>
<dbReference type="GO" id="GO:0006508">
    <property type="term" value="P:proteolysis"/>
    <property type="evidence" value="ECO:0007669"/>
    <property type="project" value="UniProtKB-KW"/>
</dbReference>
<dbReference type="AlphaFoldDB" id="X1NAD9"/>
<dbReference type="InterPro" id="IPR023827">
    <property type="entry name" value="Peptidase_S8_Asp-AS"/>
</dbReference>
<sequence>GCVVEKVDKIEPSLVAPPTQISSKAMYSPSQVLDMVSIDSIRSLSAIPLYGQGYNIAVLDSGIRETHETVRGKVIYSQNFSDDPMEDKFDHGTGIASVLAATVPLSGILNMKVFNDKGYGSTESVVDAIEECITMHEQLPHIAPSVINLSIGAQDVGNPSDVLRVACREAVRRGIWVVAAAGNSGPEPGTIITPACDELVIAVGSLNPGSLYVSDFSSRGPTEEGIVKPDFVMFGENLSVASSEGDEASTAGSGTSFAVPFMSGLCILCYDAMESRRILGNNNHADGLEEVEDIIEKYFPRFCMKLEGSPAGKDNDYGYGVPTGTYVAQALRSDGNGNRAAAVPVLPAALGGILSVSILGIMARMIKV</sequence>
<dbReference type="Pfam" id="PF00082">
    <property type="entry name" value="Peptidase_S8"/>
    <property type="match status" value="1"/>
</dbReference>
<keyword evidence="4" id="KW-0720">Serine protease</keyword>
<name>X1NAD9_9ZZZZ</name>
<keyword evidence="5" id="KW-0472">Membrane</keyword>
<evidence type="ECO:0000259" key="6">
    <source>
        <dbReference type="Pfam" id="PF00082"/>
    </source>
</evidence>
<organism evidence="7">
    <name type="scientific">marine sediment metagenome</name>
    <dbReference type="NCBI Taxonomy" id="412755"/>
    <lineage>
        <taxon>unclassified sequences</taxon>
        <taxon>metagenomes</taxon>
        <taxon>ecological metagenomes</taxon>
    </lineage>
</organism>
<reference evidence="7" key="1">
    <citation type="journal article" date="2014" name="Front. Microbiol.">
        <title>High frequency of phylogenetically diverse reductive dehalogenase-homologous genes in deep subseafloor sedimentary metagenomes.</title>
        <authorList>
            <person name="Kawai M."/>
            <person name="Futagami T."/>
            <person name="Toyoda A."/>
            <person name="Takaki Y."/>
            <person name="Nishi S."/>
            <person name="Hori S."/>
            <person name="Arai W."/>
            <person name="Tsubouchi T."/>
            <person name="Morono Y."/>
            <person name="Uchiyama I."/>
            <person name="Ito T."/>
            <person name="Fujiyama A."/>
            <person name="Inagaki F."/>
            <person name="Takami H."/>
        </authorList>
    </citation>
    <scope>NUCLEOTIDE SEQUENCE</scope>
    <source>
        <strain evidence="7">Expedition CK06-06</strain>
    </source>
</reference>
<keyword evidence="5" id="KW-0812">Transmembrane</keyword>
<feature type="transmembrane region" description="Helical" evidence="5">
    <location>
        <begin position="341"/>
        <end position="363"/>
    </location>
</feature>
<dbReference type="GO" id="GO:0004252">
    <property type="term" value="F:serine-type endopeptidase activity"/>
    <property type="evidence" value="ECO:0007669"/>
    <property type="project" value="InterPro"/>
</dbReference>
<feature type="non-terminal residue" evidence="7">
    <location>
        <position position="1"/>
    </location>
</feature>
<dbReference type="InterPro" id="IPR000209">
    <property type="entry name" value="Peptidase_S8/S53_dom"/>
</dbReference>
<dbReference type="InterPro" id="IPR050131">
    <property type="entry name" value="Peptidase_S8_subtilisin-like"/>
</dbReference>
<dbReference type="SUPFAM" id="SSF52743">
    <property type="entry name" value="Subtilisin-like"/>
    <property type="match status" value="1"/>
</dbReference>
<dbReference type="PRINTS" id="PR00723">
    <property type="entry name" value="SUBTILISIN"/>
</dbReference>
<evidence type="ECO:0000256" key="3">
    <source>
        <dbReference type="ARBA" id="ARBA00022801"/>
    </source>
</evidence>
<dbReference type="PANTHER" id="PTHR43806">
    <property type="entry name" value="PEPTIDASE S8"/>
    <property type="match status" value="1"/>
</dbReference>